<accession>A0A0R3MTW5</accession>
<organism evidence="2 3">
    <name type="scientific">Bradyrhizobium retamae</name>
    <dbReference type="NCBI Taxonomy" id="1300035"/>
    <lineage>
        <taxon>Bacteria</taxon>
        <taxon>Pseudomonadati</taxon>
        <taxon>Pseudomonadota</taxon>
        <taxon>Alphaproteobacteria</taxon>
        <taxon>Hyphomicrobiales</taxon>
        <taxon>Nitrobacteraceae</taxon>
        <taxon>Bradyrhizobium</taxon>
    </lineage>
</organism>
<sequence length="79" mass="8660">MAKIDLDSLSIEELAGLREHATDKLFEKVAARRAELEAELEKLAQYGKLPVKKTESAPVPKAKKSEEAKEPKESVAKAA</sequence>
<keyword evidence="3" id="KW-1185">Reference proteome</keyword>
<feature type="region of interest" description="Disordered" evidence="1">
    <location>
        <begin position="47"/>
        <end position="79"/>
    </location>
</feature>
<dbReference type="AlphaFoldDB" id="A0A0R3MTW5"/>
<protein>
    <submittedName>
        <fullName evidence="2">Uncharacterized protein</fullName>
    </submittedName>
</protein>
<gene>
    <name evidence="2" type="ORF">CQ13_28035</name>
</gene>
<dbReference type="Proteomes" id="UP000052023">
    <property type="component" value="Unassembled WGS sequence"/>
</dbReference>
<reference evidence="2 3" key="1">
    <citation type="submission" date="2014-03" db="EMBL/GenBank/DDBJ databases">
        <title>Bradyrhizobium valentinum sp. nov., isolated from effective nodules of Lupinus mariae-josephae, a lupine endemic of basic-lime soils in Eastern Spain.</title>
        <authorList>
            <person name="Duran D."/>
            <person name="Rey L."/>
            <person name="Navarro A."/>
            <person name="Busquets A."/>
            <person name="Imperial J."/>
            <person name="Ruiz-Argueso T."/>
        </authorList>
    </citation>
    <scope>NUCLEOTIDE SEQUENCE [LARGE SCALE GENOMIC DNA]</scope>
    <source>
        <strain evidence="2 3">Ro19</strain>
    </source>
</reference>
<proteinExistence type="predicted"/>
<dbReference type="EMBL" id="LLYA01000161">
    <property type="protein sequence ID" value="KRR23132.1"/>
    <property type="molecule type" value="Genomic_DNA"/>
</dbReference>
<feature type="compositionally biased region" description="Basic and acidic residues" evidence="1">
    <location>
        <begin position="63"/>
        <end position="79"/>
    </location>
</feature>
<comment type="caution">
    <text evidence="2">The sequence shown here is derived from an EMBL/GenBank/DDBJ whole genome shotgun (WGS) entry which is preliminary data.</text>
</comment>
<evidence type="ECO:0000256" key="1">
    <source>
        <dbReference type="SAM" id="MobiDB-lite"/>
    </source>
</evidence>
<evidence type="ECO:0000313" key="3">
    <source>
        <dbReference type="Proteomes" id="UP000052023"/>
    </source>
</evidence>
<name>A0A0R3MTW5_9BRAD</name>
<dbReference type="RefSeq" id="WP_057845019.1">
    <property type="nucleotide sequence ID" value="NZ_LLYA01000161.1"/>
</dbReference>
<evidence type="ECO:0000313" key="2">
    <source>
        <dbReference type="EMBL" id="KRR23132.1"/>
    </source>
</evidence>